<evidence type="ECO:0000313" key="1">
    <source>
        <dbReference type="EMBL" id="MCF2496873.1"/>
    </source>
</evidence>
<dbReference type="RefSeq" id="WP_233796196.1">
    <property type="nucleotide sequence ID" value="NZ_JAKFFV010000002.1"/>
</dbReference>
<evidence type="ECO:0000313" key="2">
    <source>
        <dbReference type="Proteomes" id="UP001139411"/>
    </source>
</evidence>
<proteinExistence type="predicted"/>
<comment type="caution">
    <text evidence="1">The sequence shown here is derived from an EMBL/GenBank/DDBJ whole genome shotgun (WGS) entry which is preliminary data.</text>
</comment>
<sequence>MPNIKNLDPSGSVKSGVTLSVSNVSSEDEAILAVENYLRVNKSEGLEMSLPEKGDDGVYTIQLIDALD</sequence>
<dbReference type="EMBL" id="JAKFFV010000002">
    <property type="protein sequence ID" value="MCF2496873.1"/>
    <property type="molecule type" value="Genomic_DNA"/>
</dbReference>
<reference evidence="1" key="1">
    <citation type="submission" date="2022-01" db="EMBL/GenBank/DDBJ databases">
        <title>Novel species in genus Dyadobacter.</title>
        <authorList>
            <person name="Ma C."/>
        </authorList>
    </citation>
    <scope>NUCLEOTIDE SEQUENCE</scope>
    <source>
        <strain evidence="1">CY357</strain>
    </source>
</reference>
<gene>
    <name evidence="1" type="ORF">L0661_01045</name>
</gene>
<organism evidence="1 2">
    <name type="scientific">Dyadobacter chenhuakuii</name>
    <dbReference type="NCBI Taxonomy" id="2909339"/>
    <lineage>
        <taxon>Bacteria</taxon>
        <taxon>Pseudomonadati</taxon>
        <taxon>Bacteroidota</taxon>
        <taxon>Cytophagia</taxon>
        <taxon>Cytophagales</taxon>
        <taxon>Spirosomataceae</taxon>
        <taxon>Dyadobacter</taxon>
    </lineage>
</organism>
<protein>
    <submittedName>
        <fullName evidence="1">Uncharacterized protein</fullName>
    </submittedName>
</protein>
<accession>A0A9X1Q817</accession>
<name>A0A9X1Q817_9BACT</name>
<dbReference type="AlphaFoldDB" id="A0A9X1Q817"/>
<dbReference type="Proteomes" id="UP001139411">
    <property type="component" value="Unassembled WGS sequence"/>
</dbReference>